<sequence>MSGSLDQNHAACEGSGTTRIEGVNYPFFFGSGDATAVDPRRQRGPMVRPRPKMERGAQGGSRHSGGDVDGVVAVAGVEERVMVLFRIDGGEVF</sequence>
<reference evidence="2" key="2">
    <citation type="submission" date="2021-02" db="EMBL/GenBank/DDBJ databases">
        <authorList>
            <person name="Kimball J.A."/>
            <person name="Haas M.W."/>
            <person name="Macchietto M."/>
            <person name="Kono T."/>
            <person name="Duquette J."/>
            <person name="Shao M."/>
        </authorList>
    </citation>
    <scope>NUCLEOTIDE SEQUENCE</scope>
    <source>
        <tissue evidence="2">Fresh leaf tissue</tissue>
    </source>
</reference>
<dbReference type="AlphaFoldDB" id="A0A8J5S8Z5"/>
<dbReference type="Proteomes" id="UP000729402">
    <property type="component" value="Unassembled WGS sequence"/>
</dbReference>
<dbReference type="EMBL" id="JAAALK010000287">
    <property type="protein sequence ID" value="KAG8060803.1"/>
    <property type="molecule type" value="Genomic_DNA"/>
</dbReference>
<evidence type="ECO:0000313" key="2">
    <source>
        <dbReference type="EMBL" id="KAG8060803.1"/>
    </source>
</evidence>
<keyword evidence="3" id="KW-1185">Reference proteome</keyword>
<reference evidence="2" key="1">
    <citation type="journal article" date="2021" name="bioRxiv">
        <title>Whole Genome Assembly and Annotation of Northern Wild Rice, Zizania palustris L., Supports a Whole Genome Duplication in the Zizania Genus.</title>
        <authorList>
            <person name="Haas M."/>
            <person name="Kono T."/>
            <person name="Macchietto M."/>
            <person name="Millas R."/>
            <person name="McGilp L."/>
            <person name="Shao M."/>
            <person name="Duquette J."/>
            <person name="Hirsch C.N."/>
            <person name="Kimball J."/>
        </authorList>
    </citation>
    <scope>NUCLEOTIDE SEQUENCE</scope>
    <source>
        <tissue evidence="2">Fresh leaf tissue</tissue>
    </source>
</reference>
<name>A0A8J5S8Z5_ZIZPA</name>
<evidence type="ECO:0000256" key="1">
    <source>
        <dbReference type="SAM" id="MobiDB-lite"/>
    </source>
</evidence>
<organism evidence="2 3">
    <name type="scientific">Zizania palustris</name>
    <name type="common">Northern wild rice</name>
    <dbReference type="NCBI Taxonomy" id="103762"/>
    <lineage>
        <taxon>Eukaryota</taxon>
        <taxon>Viridiplantae</taxon>
        <taxon>Streptophyta</taxon>
        <taxon>Embryophyta</taxon>
        <taxon>Tracheophyta</taxon>
        <taxon>Spermatophyta</taxon>
        <taxon>Magnoliopsida</taxon>
        <taxon>Liliopsida</taxon>
        <taxon>Poales</taxon>
        <taxon>Poaceae</taxon>
        <taxon>BOP clade</taxon>
        <taxon>Oryzoideae</taxon>
        <taxon>Oryzeae</taxon>
        <taxon>Zizaniinae</taxon>
        <taxon>Zizania</taxon>
    </lineage>
</organism>
<gene>
    <name evidence="2" type="ORF">GUJ93_ZPchr0002g24106</name>
</gene>
<evidence type="ECO:0000313" key="3">
    <source>
        <dbReference type="Proteomes" id="UP000729402"/>
    </source>
</evidence>
<protein>
    <submittedName>
        <fullName evidence="2">Uncharacterized protein</fullName>
    </submittedName>
</protein>
<proteinExistence type="predicted"/>
<feature type="region of interest" description="Disordered" evidence="1">
    <location>
        <begin position="33"/>
        <end position="68"/>
    </location>
</feature>
<comment type="caution">
    <text evidence="2">The sequence shown here is derived from an EMBL/GenBank/DDBJ whole genome shotgun (WGS) entry which is preliminary data.</text>
</comment>
<accession>A0A8J5S8Z5</accession>